<evidence type="ECO:0000256" key="6">
    <source>
        <dbReference type="ARBA" id="ARBA00023136"/>
    </source>
</evidence>
<dbReference type="GO" id="GO:0016780">
    <property type="term" value="F:phosphotransferase activity, for other substituted phosphate groups"/>
    <property type="evidence" value="ECO:0007669"/>
    <property type="project" value="TreeGrafter"/>
</dbReference>
<dbReference type="EMBL" id="FRAP01000008">
    <property type="protein sequence ID" value="SHK55512.1"/>
    <property type="molecule type" value="Genomic_DNA"/>
</dbReference>
<dbReference type="OrthoDB" id="9808602at2"/>
<feature type="transmembrane region" description="Helical" evidence="8">
    <location>
        <begin position="58"/>
        <end position="77"/>
    </location>
</feature>
<comment type="subcellular location">
    <subcellularLocation>
        <location evidence="1">Membrane</location>
        <topology evidence="1">Multi-pass membrane protein</topology>
    </subcellularLocation>
</comment>
<protein>
    <submittedName>
        <fullName evidence="10">Exopolysaccharide biosynthesis polyprenyl glycosylphosphotransferase</fullName>
    </submittedName>
</protein>
<dbReference type="SUPFAM" id="SSF51735">
    <property type="entry name" value="NAD(P)-binding Rossmann-fold domains"/>
    <property type="match status" value="1"/>
</dbReference>
<dbReference type="Pfam" id="PF13727">
    <property type="entry name" value="CoA_binding_3"/>
    <property type="match status" value="1"/>
</dbReference>
<gene>
    <name evidence="10" type="ORF">SAMN05443637_1081</name>
</gene>
<evidence type="ECO:0000256" key="3">
    <source>
        <dbReference type="ARBA" id="ARBA00022679"/>
    </source>
</evidence>
<accession>A0A1M6TEQ2</accession>
<dbReference type="GO" id="GO:0016020">
    <property type="term" value="C:membrane"/>
    <property type="evidence" value="ECO:0007669"/>
    <property type="project" value="UniProtKB-SubCell"/>
</dbReference>
<sequence length="497" mass="53950">MAELFESTRASGVRSGGRAHAGEHSSRSTFSAIVFSAELVALVAGVAAGALIAGPVPAAADGIAILAALLLAGRRAWRFHPLVLSDVPALALAVAVPTLLVEIALPVLGLPGRAGALLTGAFVFVLLVFSRLGAFALIRNRRRAGRDRLRAIIVGAADAGTRLGHSLECNPDFGVEVVGYVDDDRPLLVDLGPNLGSVESLPQLVEEHDAELVLVAFGAHADHHVIDAVRELDASPCDVYVVPRMYELHQHGGATELIDGVPLVKLRRPAFRSPSWRLKRVIDVVVSAIALVLVSPVLAVIAIAVRRETGPGIIFKQERIGLHGKPFTLYKFRSLRLADGEGDVRWNIDTDSRLGPVGRFIRATSLDELPQLFNVLKGDMSLVGPRPERPYFVERFNETIPGYRYRHRVPVGLTGYAAVNGLRGDTSIHQRAHYDNLYIESWSLWLDLKIAIWTVQQLIPKRAPEAVLPVPNPPTLPIPIVTDVDAQDTPREPHRSR</sequence>
<evidence type="ECO:0000313" key="11">
    <source>
        <dbReference type="Proteomes" id="UP000184363"/>
    </source>
</evidence>
<evidence type="ECO:0000313" key="10">
    <source>
        <dbReference type="EMBL" id="SHK55512.1"/>
    </source>
</evidence>
<evidence type="ECO:0000256" key="5">
    <source>
        <dbReference type="ARBA" id="ARBA00022989"/>
    </source>
</evidence>
<dbReference type="Proteomes" id="UP000184363">
    <property type="component" value="Unassembled WGS sequence"/>
</dbReference>
<dbReference type="Pfam" id="PF02397">
    <property type="entry name" value="Bac_transf"/>
    <property type="match status" value="1"/>
</dbReference>
<evidence type="ECO:0000259" key="9">
    <source>
        <dbReference type="Pfam" id="PF02397"/>
    </source>
</evidence>
<feature type="transmembrane region" description="Helical" evidence="8">
    <location>
        <begin position="281"/>
        <end position="305"/>
    </location>
</feature>
<keyword evidence="3 10" id="KW-0808">Transferase</keyword>
<keyword evidence="5 8" id="KW-1133">Transmembrane helix</keyword>
<keyword evidence="4 8" id="KW-0812">Transmembrane</keyword>
<feature type="region of interest" description="Disordered" evidence="7">
    <location>
        <begin position="1"/>
        <end position="23"/>
    </location>
</feature>
<evidence type="ECO:0000256" key="8">
    <source>
        <dbReference type="SAM" id="Phobius"/>
    </source>
</evidence>
<dbReference type="PANTHER" id="PTHR30576:SF0">
    <property type="entry name" value="UNDECAPRENYL-PHOSPHATE N-ACETYLGALACTOSAMINYL 1-PHOSPHATE TRANSFERASE-RELATED"/>
    <property type="match status" value="1"/>
</dbReference>
<evidence type="ECO:0000256" key="7">
    <source>
        <dbReference type="SAM" id="MobiDB-lite"/>
    </source>
</evidence>
<evidence type="ECO:0000256" key="2">
    <source>
        <dbReference type="ARBA" id="ARBA00006464"/>
    </source>
</evidence>
<dbReference type="InterPro" id="IPR017475">
    <property type="entry name" value="EPS_sugar_tfrase"/>
</dbReference>
<dbReference type="AlphaFoldDB" id="A0A1M6TEQ2"/>
<dbReference type="Gene3D" id="3.40.50.720">
    <property type="entry name" value="NAD(P)-binding Rossmann-like Domain"/>
    <property type="match status" value="1"/>
</dbReference>
<organism evidence="10 11">
    <name type="scientific">Pseudonocardia thermophila</name>
    <dbReference type="NCBI Taxonomy" id="1848"/>
    <lineage>
        <taxon>Bacteria</taxon>
        <taxon>Bacillati</taxon>
        <taxon>Actinomycetota</taxon>
        <taxon>Actinomycetes</taxon>
        <taxon>Pseudonocardiales</taxon>
        <taxon>Pseudonocardiaceae</taxon>
        <taxon>Pseudonocardia</taxon>
    </lineage>
</organism>
<feature type="domain" description="Bacterial sugar transferase" evidence="9">
    <location>
        <begin position="279"/>
        <end position="458"/>
    </location>
</feature>
<dbReference type="InterPro" id="IPR003362">
    <property type="entry name" value="Bact_transf"/>
</dbReference>
<dbReference type="NCBIfam" id="TIGR03025">
    <property type="entry name" value="EPS_sugtrans"/>
    <property type="match status" value="1"/>
</dbReference>
<evidence type="ECO:0000256" key="1">
    <source>
        <dbReference type="ARBA" id="ARBA00004141"/>
    </source>
</evidence>
<dbReference type="InterPro" id="IPR036291">
    <property type="entry name" value="NAD(P)-bd_dom_sf"/>
</dbReference>
<dbReference type="RefSeq" id="WP_073457129.1">
    <property type="nucleotide sequence ID" value="NZ_CALGVN010000008.1"/>
</dbReference>
<feature type="transmembrane region" description="Helical" evidence="8">
    <location>
        <begin position="89"/>
        <end position="108"/>
    </location>
</feature>
<comment type="similarity">
    <text evidence="2">Belongs to the bacterial sugar transferase family.</text>
</comment>
<keyword evidence="6 8" id="KW-0472">Membrane</keyword>
<feature type="transmembrane region" description="Helical" evidence="8">
    <location>
        <begin position="114"/>
        <end position="138"/>
    </location>
</feature>
<evidence type="ECO:0000256" key="4">
    <source>
        <dbReference type="ARBA" id="ARBA00022692"/>
    </source>
</evidence>
<dbReference type="STRING" id="1848.SAMN05443637_1081"/>
<reference evidence="10 11" key="1">
    <citation type="submission" date="2016-11" db="EMBL/GenBank/DDBJ databases">
        <authorList>
            <person name="Jaros S."/>
            <person name="Januszkiewicz K."/>
            <person name="Wedrychowicz H."/>
        </authorList>
    </citation>
    <scope>NUCLEOTIDE SEQUENCE [LARGE SCALE GENOMIC DNA]</scope>
    <source>
        <strain evidence="10 11">DSM 43832</strain>
    </source>
</reference>
<proteinExistence type="inferred from homology"/>
<keyword evidence="11" id="KW-1185">Reference proteome</keyword>
<name>A0A1M6TEQ2_PSETH</name>
<dbReference type="PANTHER" id="PTHR30576">
    <property type="entry name" value="COLANIC BIOSYNTHESIS UDP-GLUCOSE LIPID CARRIER TRANSFERASE"/>
    <property type="match status" value="1"/>
</dbReference>